<evidence type="ECO:0000313" key="2">
    <source>
        <dbReference type="EMBL" id="KAA5173726.1"/>
    </source>
</evidence>
<organism evidence="2 3">
    <name type="scientific">Bacteroides fragilis</name>
    <dbReference type="NCBI Taxonomy" id="817"/>
    <lineage>
        <taxon>Bacteria</taxon>
        <taxon>Pseudomonadati</taxon>
        <taxon>Bacteroidota</taxon>
        <taxon>Bacteroidia</taxon>
        <taxon>Bacteroidales</taxon>
        <taxon>Bacteroidaceae</taxon>
        <taxon>Bacteroides</taxon>
    </lineage>
</organism>
<proteinExistence type="predicted"/>
<dbReference type="EMBL" id="VWAW01000008">
    <property type="protein sequence ID" value="KAA5173726.1"/>
    <property type="molecule type" value="Genomic_DNA"/>
</dbReference>
<gene>
    <name evidence="2" type="ORF">F2Z29_11005</name>
</gene>
<reference evidence="2 3" key="1">
    <citation type="journal article" date="2019" name="Nat. Med.">
        <title>A library of human gut bacterial isolates paired with longitudinal multiomics data enables mechanistic microbiome research.</title>
        <authorList>
            <person name="Poyet M."/>
            <person name="Groussin M."/>
            <person name="Gibbons S.M."/>
            <person name="Avila-Pacheco J."/>
            <person name="Jiang X."/>
            <person name="Kearney S.M."/>
            <person name="Perrotta A.R."/>
            <person name="Berdy B."/>
            <person name="Zhao S."/>
            <person name="Lieberman T.D."/>
            <person name="Swanson P.K."/>
            <person name="Smith M."/>
            <person name="Roesemann S."/>
            <person name="Alexander J.E."/>
            <person name="Rich S.A."/>
            <person name="Livny J."/>
            <person name="Vlamakis H."/>
            <person name="Clish C."/>
            <person name="Bullock K."/>
            <person name="Deik A."/>
            <person name="Scott J."/>
            <person name="Pierce K.A."/>
            <person name="Xavier R.J."/>
            <person name="Alm E.J."/>
        </authorList>
    </citation>
    <scope>NUCLEOTIDE SEQUENCE [LARGE SCALE GENOMIC DNA]</scope>
    <source>
        <strain evidence="2 3">BIOML-A7</strain>
    </source>
</reference>
<accession>A0A642KPJ3</accession>
<protein>
    <submittedName>
        <fullName evidence="2">Uncharacterized protein</fullName>
    </submittedName>
</protein>
<dbReference type="Proteomes" id="UP000436803">
    <property type="component" value="Unassembled WGS sequence"/>
</dbReference>
<dbReference type="AlphaFoldDB" id="A0A642KPJ3"/>
<name>A0A642KPJ3_BACFG</name>
<feature type="region of interest" description="Disordered" evidence="1">
    <location>
        <begin position="164"/>
        <end position="184"/>
    </location>
</feature>
<sequence length="205" mass="23076">MASSAKFNADQFANMDTHVAGIIFVYAGKDGNDTAMHFSGKEYEMTAKTQDEFIRVMRNLKTTLWLVKEKETELREKNDGIRCKYRTTTPTTIYINMANKERAKVFETSDCDFSKFGFFPTKKDLERSARDKKKYIHASTIAMLEALNFRVEFPKAETTTDAKVETKKKEKVQKKADDAPATVPASVQATVTVTTPTTASVQKAA</sequence>
<evidence type="ECO:0000256" key="1">
    <source>
        <dbReference type="SAM" id="MobiDB-lite"/>
    </source>
</evidence>
<feature type="compositionally biased region" description="Basic and acidic residues" evidence="1">
    <location>
        <begin position="164"/>
        <end position="178"/>
    </location>
</feature>
<evidence type="ECO:0000313" key="3">
    <source>
        <dbReference type="Proteomes" id="UP000436803"/>
    </source>
</evidence>
<comment type="caution">
    <text evidence="2">The sequence shown here is derived from an EMBL/GenBank/DDBJ whole genome shotgun (WGS) entry which is preliminary data.</text>
</comment>